<gene>
    <name evidence="1" type="ORF">KIPB_008493</name>
</gene>
<dbReference type="Gene3D" id="1.25.10.10">
    <property type="entry name" value="Leucine-rich Repeat Variant"/>
    <property type="match status" value="1"/>
</dbReference>
<feature type="non-terminal residue" evidence="1">
    <location>
        <position position="1"/>
    </location>
</feature>
<dbReference type="EMBL" id="BDIP01002647">
    <property type="protein sequence ID" value="GIQ86610.1"/>
    <property type="molecule type" value="Genomic_DNA"/>
</dbReference>
<protein>
    <submittedName>
        <fullName evidence="1">Uncharacterized protein</fullName>
    </submittedName>
</protein>
<reference evidence="1 2" key="1">
    <citation type="journal article" date="2018" name="PLoS ONE">
        <title>The draft genome of Kipferlia bialata reveals reductive genome evolution in fornicate parasites.</title>
        <authorList>
            <person name="Tanifuji G."/>
            <person name="Takabayashi S."/>
            <person name="Kume K."/>
            <person name="Takagi M."/>
            <person name="Nakayama T."/>
            <person name="Kamikawa R."/>
            <person name="Inagaki Y."/>
            <person name="Hashimoto T."/>
        </authorList>
    </citation>
    <scope>NUCLEOTIDE SEQUENCE [LARGE SCALE GENOMIC DNA]</scope>
    <source>
        <strain evidence="1">NY0173</strain>
    </source>
</reference>
<dbReference type="AlphaFoldDB" id="A0A9K3GLH7"/>
<proteinExistence type="predicted"/>
<dbReference type="Proteomes" id="UP000265618">
    <property type="component" value="Unassembled WGS sequence"/>
</dbReference>
<organism evidence="1 2">
    <name type="scientific">Kipferlia bialata</name>
    <dbReference type="NCBI Taxonomy" id="797122"/>
    <lineage>
        <taxon>Eukaryota</taxon>
        <taxon>Metamonada</taxon>
        <taxon>Carpediemonas-like organisms</taxon>
        <taxon>Kipferlia</taxon>
    </lineage>
</organism>
<comment type="caution">
    <text evidence="1">The sequence shown here is derived from an EMBL/GenBank/DDBJ whole genome shotgun (WGS) entry which is preliminary data.</text>
</comment>
<evidence type="ECO:0000313" key="1">
    <source>
        <dbReference type="EMBL" id="GIQ86610.1"/>
    </source>
</evidence>
<keyword evidence="2" id="KW-1185">Reference proteome</keyword>
<name>A0A9K3GLH7_9EUKA</name>
<dbReference type="InterPro" id="IPR011989">
    <property type="entry name" value="ARM-like"/>
</dbReference>
<sequence>MQQKCYQCLEGHGDQDGHGDRLKRTDILIFHKRLAGDPLLSLLPPAELPHPGYWDYVNAGSAGLYQEGIHLSLLELLKQRHSAKLVQEVCWALKAIFVGDPVCEVNRKHRRDTERNNKSIIDGAISEGQALTVVIESLKAEHESPECDPKTIDCLFVVLMCLSMSDLSNPILCATPFRQLMGSVLKRHKMHTDILKNSGSLNNSICGWLEKDNPRAADSYATQILNILIASLRMGIHTKDREVSTAALSAMLGLVKSDMSARLLNKKLHTLCIRTLKAFPEPESMTPAIQLLTVMNKGQDGDTQSVLLEAGVTKACRSVIGRYPKNSALVGTTLDLLLSFNCDSVLYAEGTVKFMLDAVIACPQNGRTTTLLLMVMTRVLMQAPESRAFFADPVTLTHLFRLGHTLDDAEWEAHDTLVYGILFNMLSLLYNKDPTCLQDLQDVVSVACKRHPEEIALSRLSILLETARVSDLPPATLVPYIDVEPVVAGNLSTLFEHHFMMGVANYRDNPPAEMYPELLGQIGFTTNELAFALPSQMRKTMQKDLKRGRNSFDPEGYSFGLCIECRDRPPSLSMRQPHLERLNPHRTLTLKATILWEPRHSFAMVGRTCIGTTEEDQVYAPTYAALITAHSLLPPLLVPGTPLSVVEQTWHNACRAHPSQAVGALVPYLSPYPVRPLWAVQMDEATLASELDGVVVDEAGGYIVASMLSGLHTERDRSED</sequence>
<evidence type="ECO:0000313" key="2">
    <source>
        <dbReference type="Proteomes" id="UP000265618"/>
    </source>
</evidence>
<accession>A0A9K3GLH7</accession>